<dbReference type="InterPro" id="IPR000600">
    <property type="entry name" value="ROK"/>
</dbReference>
<dbReference type="SUPFAM" id="SSF53067">
    <property type="entry name" value="Actin-like ATPase domain"/>
    <property type="match status" value="1"/>
</dbReference>
<comment type="caution">
    <text evidence="2">The sequence shown here is derived from an EMBL/GenBank/DDBJ whole genome shotgun (WGS) entry which is preliminary data.</text>
</comment>
<dbReference type="InterPro" id="IPR043129">
    <property type="entry name" value="ATPase_NBD"/>
</dbReference>
<comment type="similarity">
    <text evidence="1">Belongs to the ROK (NagC/XylR) family.</text>
</comment>
<gene>
    <name evidence="2" type="ORF">IDM40_18450</name>
</gene>
<sequence>MRGGAEGEQVGSPQLMRRLNARRVLDHVWSGEPVTASELIRETGLTRATVLDLCRELADQGWLGVLENSRRAGTYTKGRPALRYAFRRDACHVIGVDAGQHRISASVADLGGREIGHGERAFEPGRFDPDRQSGQERRKEVLTAIDSALDDAGLIPGDVGAVVLGVPAPVDAEGRSPVGLNRFWEQSNPDLVTLGVERGWACVVENDANLAALAELDTGGAEADSSFAALLAGERFGAGLVLRGELLRQPRGGAGELGMLELVNGVESPEALGHWARHHAREALASGGGGALAAYGQDEVQAEHVFAAARDGDPLAVEIVDRLADRLARICVVLVGLLDLDRIVLSGAVAPALSGLVEAARATFAEYLYAPWLDITVSELGADAVRTGAVRCAVEQVHARALQGDHVSALLPREA</sequence>
<keyword evidence="3" id="KW-1185">Reference proteome</keyword>
<organism evidence="2 3">
    <name type="scientific">Nocardiopsis coralli</name>
    <dbReference type="NCBI Taxonomy" id="2772213"/>
    <lineage>
        <taxon>Bacteria</taxon>
        <taxon>Bacillati</taxon>
        <taxon>Actinomycetota</taxon>
        <taxon>Actinomycetes</taxon>
        <taxon>Streptosporangiales</taxon>
        <taxon>Nocardiopsidaceae</taxon>
        <taxon>Nocardiopsis</taxon>
    </lineage>
</organism>
<dbReference type="InterPro" id="IPR036390">
    <property type="entry name" value="WH_DNA-bd_sf"/>
</dbReference>
<reference evidence="2 3" key="1">
    <citation type="submission" date="2020-09" db="EMBL/GenBank/DDBJ databases">
        <title>Diversity and distribution of actinomycetes associated with coral in the coast of Hainan.</title>
        <authorList>
            <person name="Li F."/>
        </authorList>
    </citation>
    <scope>NUCLEOTIDE SEQUENCE [LARGE SCALE GENOMIC DNA]</scope>
    <source>
        <strain evidence="2 3">HNM0947</strain>
    </source>
</reference>
<dbReference type="PANTHER" id="PTHR18964:SF149">
    <property type="entry name" value="BIFUNCTIONAL UDP-N-ACETYLGLUCOSAMINE 2-EPIMERASE_N-ACETYLMANNOSAMINE KINASE"/>
    <property type="match status" value="1"/>
</dbReference>
<dbReference type="Gene3D" id="3.30.420.40">
    <property type="match status" value="2"/>
</dbReference>
<proteinExistence type="inferred from homology"/>
<accession>A0ABR9PA01</accession>
<evidence type="ECO:0000313" key="2">
    <source>
        <dbReference type="EMBL" id="MBE3000666.1"/>
    </source>
</evidence>
<evidence type="ECO:0000313" key="3">
    <source>
        <dbReference type="Proteomes" id="UP000806528"/>
    </source>
</evidence>
<name>A0ABR9PA01_9ACTN</name>
<dbReference type="SUPFAM" id="SSF46785">
    <property type="entry name" value="Winged helix' DNA-binding domain"/>
    <property type="match status" value="1"/>
</dbReference>
<dbReference type="Pfam" id="PF00480">
    <property type="entry name" value="ROK"/>
    <property type="match status" value="1"/>
</dbReference>
<dbReference type="RefSeq" id="WP_193123273.1">
    <property type="nucleotide sequence ID" value="NZ_JADBGI010000016.1"/>
</dbReference>
<dbReference type="EMBL" id="JADBGI010000016">
    <property type="protein sequence ID" value="MBE3000666.1"/>
    <property type="molecule type" value="Genomic_DNA"/>
</dbReference>
<dbReference type="Proteomes" id="UP000806528">
    <property type="component" value="Unassembled WGS sequence"/>
</dbReference>
<dbReference type="InterPro" id="IPR036388">
    <property type="entry name" value="WH-like_DNA-bd_sf"/>
</dbReference>
<dbReference type="Gene3D" id="1.10.10.10">
    <property type="entry name" value="Winged helix-like DNA-binding domain superfamily/Winged helix DNA-binding domain"/>
    <property type="match status" value="1"/>
</dbReference>
<dbReference type="PANTHER" id="PTHR18964">
    <property type="entry name" value="ROK (REPRESSOR, ORF, KINASE) FAMILY"/>
    <property type="match status" value="1"/>
</dbReference>
<evidence type="ECO:0000256" key="1">
    <source>
        <dbReference type="ARBA" id="ARBA00006479"/>
    </source>
</evidence>
<protein>
    <submittedName>
        <fullName evidence="2">ROK family transcriptional regulator</fullName>
    </submittedName>
</protein>